<sequence length="309" mass="35848">MLLTTSGAAFPSQKMLDSPKSIVIQHKDSITVRITGCKPLTHDDLKTLMGIAWDDTNMRNDDVINDDDDVTGGGTKKRGSSGNSVIDKNEQFLQNYFKDESDIDDIGVKSDKDTSLSVQNRKFMRRRKRDEEDSENTNTPTDMRFLYQNMVFDTISRRKSRQKRSRSSDKQFHPAWECEIKQYWKPMSDEYFPKYIWEGECTQKSCFFGLYRCKPVKYTIKLLKRDPENACRPVPLIGETTTYEEAWVIQDHEAPVACECGLKSDQTGRKLGKWFIIHQQPKCLVDKRSHSIKHYSTKWCALLTLMIVI</sequence>
<gene>
    <name evidence="7" type="ORF">MAR_038392</name>
</gene>
<feature type="region of interest" description="Disordered" evidence="6">
    <location>
        <begin position="63"/>
        <end position="85"/>
    </location>
</feature>
<dbReference type="InterPro" id="IPR029034">
    <property type="entry name" value="Cystine-knot_cytokine"/>
</dbReference>
<proteinExistence type="inferred from homology"/>
<dbReference type="PANTHER" id="PTHR39940">
    <property type="entry name" value="PROTHORACICOTROPIC HORMONE, ISOFORM F"/>
    <property type="match status" value="1"/>
</dbReference>
<dbReference type="SUPFAM" id="SSF57501">
    <property type="entry name" value="Cystine-knot cytokines"/>
    <property type="match status" value="1"/>
</dbReference>
<comment type="subcellular location">
    <subcellularLocation>
        <location evidence="1">Secreted</location>
    </subcellularLocation>
</comment>
<evidence type="ECO:0000313" key="7">
    <source>
        <dbReference type="EMBL" id="WAR24723.1"/>
    </source>
</evidence>
<dbReference type="InterPro" id="IPR052876">
    <property type="entry name" value="Insect_Hormone_Regulators"/>
</dbReference>
<keyword evidence="4" id="KW-0964">Secreted</keyword>
<keyword evidence="5" id="KW-0732">Signal</keyword>
<reference evidence="7" key="1">
    <citation type="submission" date="2022-11" db="EMBL/GenBank/DDBJ databases">
        <title>Centuries of genome instability and evolution in soft-shell clam transmissible cancer (bioRxiv).</title>
        <authorList>
            <person name="Hart S.F.M."/>
            <person name="Yonemitsu M.A."/>
            <person name="Giersch R.M."/>
            <person name="Beal B.F."/>
            <person name="Arriagada G."/>
            <person name="Davis B.W."/>
            <person name="Ostrander E.A."/>
            <person name="Goff S.P."/>
            <person name="Metzger M.J."/>
        </authorList>
    </citation>
    <scope>NUCLEOTIDE SEQUENCE</scope>
    <source>
        <strain evidence="7">MELC-2E11</strain>
        <tissue evidence="7">Siphon/mantle</tissue>
    </source>
</reference>
<evidence type="ECO:0000256" key="5">
    <source>
        <dbReference type="ARBA" id="ARBA00022729"/>
    </source>
</evidence>
<organism evidence="7 8">
    <name type="scientific">Mya arenaria</name>
    <name type="common">Soft-shell clam</name>
    <dbReference type="NCBI Taxonomy" id="6604"/>
    <lineage>
        <taxon>Eukaryota</taxon>
        <taxon>Metazoa</taxon>
        <taxon>Spiralia</taxon>
        <taxon>Lophotrochozoa</taxon>
        <taxon>Mollusca</taxon>
        <taxon>Bivalvia</taxon>
        <taxon>Autobranchia</taxon>
        <taxon>Heteroconchia</taxon>
        <taxon>Euheterodonta</taxon>
        <taxon>Imparidentia</taxon>
        <taxon>Neoheterodontei</taxon>
        <taxon>Myida</taxon>
        <taxon>Myoidea</taxon>
        <taxon>Myidae</taxon>
        <taxon>Mya</taxon>
    </lineage>
</organism>
<keyword evidence="3" id="KW-0217">Developmental protein</keyword>
<evidence type="ECO:0000256" key="4">
    <source>
        <dbReference type="ARBA" id="ARBA00022525"/>
    </source>
</evidence>
<dbReference type="Proteomes" id="UP001164746">
    <property type="component" value="Chromosome 13"/>
</dbReference>
<dbReference type="Gene3D" id="2.10.90.10">
    <property type="entry name" value="Cystine-knot cytokines"/>
    <property type="match status" value="1"/>
</dbReference>
<evidence type="ECO:0000256" key="3">
    <source>
        <dbReference type="ARBA" id="ARBA00022473"/>
    </source>
</evidence>
<dbReference type="EMBL" id="CP111024">
    <property type="protein sequence ID" value="WAR24723.1"/>
    <property type="molecule type" value="Genomic_DNA"/>
</dbReference>
<comment type="similarity">
    <text evidence="2">Belongs to the noggin family.</text>
</comment>
<keyword evidence="8" id="KW-1185">Reference proteome</keyword>
<protein>
    <submittedName>
        <fullName evidence="7">TRUNK-like protein</fullName>
    </submittedName>
</protein>
<dbReference type="PANTHER" id="PTHR39940:SF1">
    <property type="entry name" value="PROTHORACICOTROPIC HORMONE, ISOFORM F"/>
    <property type="match status" value="1"/>
</dbReference>
<name>A0ABY7FR73_MYAAR</name>
<evidence type="ECO:0000256" key="2">
    <source>
        <dbReference type="ARBA" id="ARBA00007480"/>
    </source>
</evidence>
<evidence type="ECO:0000256" key="6">
    <source>
        <dbReference type="SAM" id="MobiDB-lite"/>
    </source>
</evidence>
<dbReference type="InterPro" id="IPR008717">
    <property type="entry name" value="Noggin"/>
</dbReference>
<accession>A0ABY7FR73</accession>
<evidence type="ECO:0000256" key="1">
    <source>
        <dbReference type="ARBA" id="ARBA00004613"/>
    </source>
</evidence>
<feature type="region of interest" description="Disordered" evidence="6">
    <location>
        <begin position="117"/>
        <end position="140"/>
    </location>
</feature>
<dbReference type="Pfam" id="PF05806">
    <property type="entry name" value="Noggin"/>
    <property type="match status" value="1"/>
</dbReference>
<evidence type="ECO:0000313" key="8">
    <source>
        <dbReference type="Proteomes" id="UP001164746"/>
    </source>
</evidence>